<keyword evidence="2" id="KW-1185">Reference proteome</keyword>
<name>A0A9X3S778_9ACTN</name>
<dbReference type="Proteomes" id="UP001147653">
    <property type="component" value="Unassembled WGS sequence"/>
</dbReference>
<dbReference type="AlphaFoldDB" id="A0A9X3S778"/>
<organism evidence="1 2">
    <name type="scientific">Solirubrobacter phytolaccae</name>
    <dbReference type="NCBI Taxonomy" id="1404360"/>
    <lineage>
        <taxon>Bacteria</taxon>
        <taxon>Bacillati</taxon>
        <taxon>Actinomycetota</taxon>
        <taxon>Thermoleophilia</taxon>
        <taxon>Solirubrobacterales</taxon>
        <taxon>Solirubrobacteraceae</taxon>
        <taxon>Solirubrobacter</taxon>
    </lineage>
</organism>
<comment type="caution">
    <text evidence="1">The sequence shown here is derived from an EMBL/GenBank/DDBJ whole genome shotgun (WGS) entry which is preliminary data.</text>
</comment>
<reference evidence="1" key="1">
    <citation type="submission" date="2022-10" db="EMBL/GenBank/DDBJ databases">
        <title>The WGS of Solirubrobacter phytolaccae KCTC 29190.</title>
        <authorList>
            <person name="Jiang Z."/>
        </authorList>
    </citation>
    <scope>NUCLEOTIDE SEQUENCE</scope>
    <source>
        <strain evidence="1">KCTC 29190</strain>
    </source>
</reference>
<evidence type="ECO:0000313" key="2">
    <source>
        <dbReference type="Proteomes" id="UP001147653"/>
    </source>
</evidence>
<proteinExistence type="predicted"/>
<evidence type="ECO:0000313" key="1">
    <source>
        <dbReference type="EMBL" id="MDA0179973.1"/>
    </source>
</evidence>
<accession>A0A9X3S778</accession>
<gene>
    <name evidence="1" type="ORF">OJ997_06680</name>
</gene>
<protein>
    <submittedName>
        <fullName evidence="1">Uncharacterized protein</fullName>
    </submittedName>
</protein>
<sequence length="181" mass="19895">MRAKWIPIGVAVLAIGVGLWWVIGAWTYDDLAHGSTSGVGSDAELIGDDLDGEIAEKPLRPGRTTDYTVTVRNDGGRTVEITGIGSDEPNLPGLLEQVRVRRMFNVGVPDVQYKPFAPLKLEPGEEAIYVIDLKMPTCGNLAPNSSLVLDHFDVRFKAFVFNRRQTLPLVTPIHIRRGDNC</sequence>
<dbReference type="RefSeq" id="WP_270024284.1">
    <property type="nucleotide sequence ID" value="NZ_JAPDDP010000008.1"/>
</dbReference>
<dbReference type="EMBL" id="JAPDDP010000008">
    <property type="protein sequence ID" value="MDA0179973.1"/>
    <property type="molecule type" value="Genomic_DNA"/>
</dbReference>